<evidence type="ECO:0000259" key="2">
    <source>
        <dbReference type="Pfam" id="PF18885"/>
    </source>
</evidence>
<protein>
    <recommendedName>
        <fullName evidence="2">DUF5648 domain-containing protein</fullName>
    </recommendedName>
</protein>
<reference evidence="3 4" key="1">
    <citation type="submission" date="2019-01" db="EMBL/GenBank/DDBJ databases">
        <title>Genome sequencing of the rare red list fungi Fomitopsis rosea.</title>
        <authorList>
            <person name="Buettner E."/>
            <person name="Kellner H."/>
        </authorList>
    </citation>
    <scope>NUCLEOTIDE SEQUENCE [LARGE SCALE GENOMIC DNA]</scope>
    <source>
        <strain evidence="3 4">DSM 105464</strain>
    </source>
</reference>
<feature type="signal peptide" evidence="1">
    <location>
        <begin position="1"/>
        <end position="24"/>
    </location>
</feature>
<name>A0A4Y9YQ01_9APHY</name>
<evidence type="ECO:0000313" key="4">
    <source>
        <dbReference type="Proteomes" id="UP000298390"/>
    </source>
</evidence>
<dbReference type="Proteomes" id="UP000298390">
    <property type="component" value="Unassembled WGS sequence"/>
</dbReference>
<accession>A0A4Y9YQ01</accession>
<dbReference type="EMBL" id="SEKV01000098">
    <property type="protein sequence ID" value="TFY64455.1"/>
    <property type="molecule type" value="Genomic_DNA"/>
</dbReference>
<feature type="chain" id="PRO_5021228461" description="DUF5648 domain-containing protein" evidence="1">
    <location>
        <begin position="25"/>
        <end position="185"/>
    </location>
</feature>
<evidence type="ECO:0000313" key="3">
    <source>
        <dbReference type="EMBL" id="TFY64455.1"/>
    </source>
</evidence>
<comment type="caution">
    <text evidence="3">The sequence shown here is derived from an EMBL/GenBank/DDBJ whole genome shotgun (WGS) entry which is preliminary data.</text>
</comment>
<keyword evidence="1" id="KW-0732">Signal</keyword>
<proteinExistence type="predicted"/>
<sequence>MSLKLIRVLSGLVAVAMTAVPAASNELAARQSTDASTTCDTDSAIPFYRCARPQSDHFYTVNYNEMQTSVDEGSVFEGNMGLVFRSPTANTTLFYRLYNVGATDHFYTTNQGEADVTIQLDGYTTEGTAAYVYSDQICGSIPLYRLYAPGDQDHFYTTNETERDSAVAYAGYIYEGIACYVLPNL</sequence>
<organism evidence="3 4">
    <name type="scientific">Rhodofomes roseus</name>
    <dbReference type="NCBI Taxonomy" id="34475"/>
    <lineage>
        <taxon>Eukaryota</taxon>
        <taxon>Fungi</taxon>
        <taxon>Dikarya</taxon>
        <taxon>Basidiomycota</taxon>
        <taxon>Agaricomycotina</taxon>
        <taxon>Agaricomycetes</taxon>
        <taxon>Polyporales</taxon>
        <taxon>Rhodofomes</taxon>
    </lineage>
</organism>
<evidence type="ECO:0000256" key="1">
    <source>
        <dbReference type="SAM" id="SignalP"/>
    </source>
</evidence>
<dbReference type="AlphaFoldDB" id="A0A4Y9YQ01"/>
<dbReference type="InterPro" id="IPR043708">
    <property type="entry name" value="DUF5648"/>
</dbReference>
<dbReference type="Pfam" id="PF18885">
    <property type="entry name" value="DUF5648"/>
    <property type="match status" value="1"/>
</dbReference>
<feature type="domain" description="DUF5648" evidence="2">
    <location>
        <begin position="46"/>
        <end position="182"/>
    </location>
</feature>
<gene>
    <name evidence="3" type="ORF">EVJ58_g2625</name>
</gene>